<proteinExistence type="predicted"/>
<protein>
    <submittedName>
        <fullName evidence="6">FLYWCH-type domain-containing protein</fullName>
    </submittedName>
</protein>
<organism evidence="6 7">
    <name type="scientific">Anopheles merus</name>
    <name type="common">Mosquito</name>
    <dbReference type="NCBI Taxonomy" id="30066"/>
    <lineage>
        <taxon>Eukaryota</taxon>
        <taxon>Metazoa</taxon>
        <taxon>Ecdysozoa</taxon>
        <taxon>Arthropoda</taxon>
        <taxon>Hexapoda</taxon>
        <taxon>Insecta</taxon>
        <taxon>Pterygota</taxon>
        <taxon>Neoptera</taxon>
        <taxon>Endopterygota</taxon>
        <taxon>Diptera</taxon>
        <taxon>Nematocera</taxon>
        <taxon>Culicoidea</taxon>
        <taxon>Culicidae</taxon>
        <taxon>Anophelinae</taxon>
        <taxon>Anopheles</taxon>
    </lineage>
</organism>
<keyword evidence="3" id="KW-0862">Zinc</keyword>
<feature type="region of interest" description="Disordered" evidence="4">
    <location>
        <begin position="1"/>
        <end position="37"/>
    </location>
</feature>
<dbReference type="VEuPathDB" id="VectorBase:AMEM21_014382"/>
<name>A0A182UUN8_ANOME</name>
<dbReference type="Gene3D" id="2.20.25.240">
    <property type="match status" value="1"/>
</dbReference>
<evidence type="ECO:0000313" key="6">
    <source>
        <dbReference type="EnsemblMetazoa" id="AMEM003956-PA"/>
    </source>
</evidence>
<evidence type="ECO:0000256" key="3">
    <source>
        <dbReference type="ARBA" id="ARBA00022833"/>
    </source>
</evidence>
<dbReference type="STRING" id="30066.A0A182UUN8"/>
<evidence type="ECO:0000259" key="5">
    <source>
        <dbReference type="Pfam" id="PF04500"/>
    </source>
</evidence>
<dbReference type="Proteomes" id="UP000075903">
    <property type="component" value="Unassembled WGS sequence"/>
</dbReference>
<dbReference type="Pfam" id="PF04500">
    <property type="entry name" value="FLYWCH"/>
    <property type="match status" value="1"/>
</dbReference>
<dbReference type="GO" id="GO:0008270">
    <property type="term" value="F:zinc ion binding"/>
    <property type="evidence" value="ECO:0007669"/>
    <property type="project" value="UniProtKB-KW"/>
</dbReference>
<evidence type="ECO:0000256" key="1">
    <source>
        <dbReference type="ARBA" id="ARBA00022723"/>
    </source>
</evidence>
<feature type="domain" description="FLYWCH-type" evidence="5">
    <location>
        <begin position="148"/>
        <end position="211"/>
    </location>
</feature>
<accession>A0A182UUN8</accession>
<dbReference type="InterPro" id="IPR007588">
    <property type="entry name" value="Znf_FLYWCH"/>
</dbReference>
<sequence length="233" mass="27204">MDNERNPYFKLQLRGQPQQPKLKLNKSPAKTDNAHRSPTLTVRKFNKPVAVDANKIQYTNGRGNNVLMYDGHRYIKNNCYGGCEISVVDANWYPLRMGGDSTHGSFRAPKFTYKQSQRSGRQLLVVNGIHFFRNRERNVNPHIEIYTTKSFRGRPAIIVDKQKYLLMSENSKRIVWRCSSMATEKLKCPARIMQYKDTDQYTFPDKSVHQHAPLKRYKNINCQSSIDIMMHHH</sequence>
<reference evidence="6" key="1">
    <citation type="submission" date="2020-05" db="UniProtKB">
        <authorList>
            <consortium name="EnsemblMetazoa"/>
        </authorList>
    </citation>
    <scope>IDENTIFICATION</scope>
    <source>
        <strain evidence="6">MAF</strain>
    </source>
</reference>
<keyword evidence="1" id="KW-0479">Metal-binding</keyword>
<dbReference type="AlphaFoldDB" id="A0A182UUN8"/>
<keyword evidence="2" id="KW-0863">Zinc-finger</keyword>
<evidence type="ECO:0000256" key="4">
    <source>
        <dbReference type="SAM" id="MobiDB-lite"/>
    </source>
</evidence>
<keyword evidence="7" id="KW-1185">Reference proteome</keyword>
<dbReference type="VEuPathDB" id="VectorBase:AMEM003956"/>
<evidence type="ECO:0000313" key="7">
    <source>
        <dbReference type="Proteomes" id="UP000075903"/>
    </source>
</evidence>
<dbReference type="EnsemblMetazoa" id="AMEM003956-RA">
    <property type="protein sequence ID" value="AMEM003956-PA"/>
    <property type="gene ID" value="AMEM003956"/>
</dbReference>
<dbReference type="VEuPathDB" id="VectorBase:AMEM21_011481"/>
<evidence type="ECO:0000256" key="2">
    <source>
        <dbReference type="ARBA" id="ARBA00022771"/>
    </source>
</evidence>